<comment type="caution">
    <text evidence="10">The sequence shown here is derived from an EMBL/GenBank/DDBJ whole genome shotgun (WGS) entry which is preliminary data.</text>
</comment>
<proteinExistence type="predicted"/>
<keyword evidence="6" id="KW-0238">DNA-binding</keyword>
<feature type="compositionally biased region" description="Low complexity" evidence="9">
    <location>
        <begin position="77"/>
        <end position="91"/>
    </location>
</feature>
<evidence type="ECO:0000256" key="5">
    <source>
        <dbReference type="ARBA" id="ARBA00022833"/>
    </source>
</evidence>
<dbReference type="PROSITE" id="PS00115">
    <property type="entry name" value="RNA_POL_II_REPEAT"/>
    <property type="match status" value="1"/>
</dbReference>
<feature type="region of interest" description="Disordered" evidence="9">
    <location>
        <begin position="66"/>
        <end position="92"/>
    </location>
</feature>
<keyword evidence="3" id="KW-0479">Metal-binding</keyword>
<dbReference type="Gene3D" id="1.10.150.390">
    <property type="match status" value="1"/>
</dbReference>
<dbReference type="EMBL" id="JAACJN010000243">
    <property type="protein sequence ID" value="KAF5356645.1"/>
    <property type="molecule type" value="Genomic_DNA"/>
</dbReference>
<dbReference type="InterPro" id="IPR000684">
    <property type="entry name" value="RNA_pol_II_repeat_euk"/>
</dbReference>
<dbReference type="GO" id="GO:0005634">
    <property type="term" value="C:nucleus"/>
    <property type="evidence" value="ECO:0007669"/>
    <property type="project" value="UniProtKB-SubCell"/>
</dbReference>
<dbReference type="AlphaFoldDB" id="A0A8H5LFR2"/>
<evidence type="ECO:0000256" key="7">
    <source>
        <dbReference type="ARBA" id="ARBA00023163"/>
    </source>
</evidence>
<evidence type="ECO:0000256" key="4">
    <source>
        <dbReference type="ARBA" id="ARBA00022737"/>
    </source>
</evidence>
<organism evidence="10 11">
    <name type="scientific">Collybiopsis confluens</name>
    <dbReference type="NCBI Taxonomy" id="2823264"/>
    <lineage>
        <taxon>Eukaryota</taxon>
        <taxon>Fungi</taxon>
        <taxon>Dikarya</taxon>
        <taxon>Basidiomycota</taxon>
        <taxon>Agaricomycotina</taxon>
        <taxon>Agaricomycetes</taxon>
        <taxon>Agaricomycetidae</taxon>
        <taxon>Agaricales</taxon>
        <taxon>Marasmiineae</taxon>
        <taxon>Omphalotaceae</taxon>
        <taxon>Collybiopsis</taxon>
    </lineage>
</organism>
<protein>
    <submittedName>
        <fullName evidence="10">Uncharacterized protein</fullName>
    </submittedName>
</protein>
<reference evidence="10 11" key="1">
    <citation type="journal article" date="2020" name="ISME J.">
        <title>Uncovering the hidden diversity of litter-decomposition mechanisms in mushroom-forming fungi.</title>
        <authorList>
            <person name="Floudas D."/>
            <person name="Bentzer J."/>
            <person name="Ahren D."/>
            <person name="Johansson T."/>
            <person name="Persson P."/>
            <person name="Tunlid A."/>
        </authorList>
    </citation>
    <scope>NUCLEOTIDE SEQUENCE [LARGE SCALE GENOMIC DNA]</scope>
    <source>
        <strain evidence="10 11">CBS 406.79</strain>
    </source>
</reference>
<evidence type="ECO:0000256" key="3">
    <source>
        <dbReference type="ARBA" id="ARBA00022723"/>
    </source>
</evidence>
<dbReference type="GO" id="GO:0046872">
    <property type="term" value="F:metal ion binding"/>
    <property type="evidence" value="ECO:0007669"/>
    <property type="project" value="UniProtKB-KW"/>
</dbReference>
<keyword evidence="7" id="KW-0804">Transcription</keyword>
<evidence type="ECO:0000256" key="1">
    <source>
        <dbReference type="ARBA" id="ARBA00004123"/>
    </source>
</evidence>
<dbReference type="SUPFAM" id="SSF64484">
    <property type="entry name" value="beta and beta-prime subunits of DNA dependent RNA-polymerase"/>
    <property type="match status" value="1"/>
</dbReference>
<dbReference type="Pfam" id="PF05001">
    <property type="entry name" value="RNA_pol_Rpb1_R"/>
    <property type="match status" value="4"/>
</dbReference>
<dbReference type="GO" id="GO:0003677">
    <property type="term" value="F:DNA binding"/>
    <property type="evidence" value="ECO:0007669"/>
    <property type="project" value="UniProtKB-KW"/>
</dbReference>
<evidence type="ECO:0000313" key="11">
    <source>
        <dbReference type="Proteomes" id="UP000518752"/>
    </source>
</evidence>
<evidence type="ECO:0000256" key="2">
    <source>
        <dbReference type="ARBA" id="ARBA00022553"/>
    </source>
</evidence>
<keyword evidence="11" id="KW-1185">Reference proteome</keyword>
<sequence>MEVAAVGEKDDCQGVAENVMFGQMAPMGTGAFDVALDIDMLKDAIVDHRLPVQSMLAAQVDGGTSPMYGGTSPYYDPSRSVTSPTYSPTSPAFNPTSPAFSLTSPRYLPTSPLFSPTSPRYSPQSPSFSPTSPRYSPTSPSFSPASPRYSPSKNDQLFEVFDLTDVLLASTFYLHLRFTFIHVYLCSLSCATVSVIPAIFAYIAHGFADLSDLSEIPSCFARLLSCVTCLFSRITCIQPNFAISVSLEPVTKQQRASQSFVPIILIPVLRLPDFAISISLKPVTKWRCALQSFVPIVFIPASRLPDFAIPISLEPSPNSNARRSHLYQLSPSWDGYAFGVYILPSSSATPMLATRPTPNHCIASKASRTGWERGLSASPSIKRKWDALIASPSDYIFYRPFHHHIHLITRYFPQMPVYPKSGTKRTRRGRRNEATICARVERRICKTEETHDIFLEHAPGKYLGMKANGRLLLETVQQDFPTGHSNLIRAPADGRLHAFTMGLTKELRLMEMPVMDRFTRIILPNERTEIQRIVKLMFDLGVQYSRSSALRDNRSETPALHLGIWEKYARVPRMTGETSQLQNPAVCSLIQNLLTLLATKVAPRMSGILRSLYPAVWRRQQRIYARVSSSLTVDKPWLDFGGAFFAVAVKIGSSEVDHLDWTDDVKGLTWVSGVGDWVGADLRAIETGYQFPLQAGDALAGNMRLVVHSASPVVSGERITLTFFTCSVLAKHSLGEEY</sequence>
<feature type="region of interest" description="Disordered" evidence="9">
    <location>
        <begin position="115"/>
        <end position="150"/>
    </location>
</feature>
<keyword evidence="8" id="KW-0539">Nucleus</keyword>
<keyword evidence="5" id="KW-0862">Zinc</keyword>
<evidence type="ECO:0000313" key="10">
    <source>
        <dbReference type="EMBL" id="KAF5356645.1"/>
    </source>
</evidence>
<dbReference type="GO" id="GO:0006366">
    <property type="term" value="P:transcription by RNA polymerase II"/>
    <property type="evidence" value="ECO:0007669"/>
    <property type="project" value="InterPro"/>
</dbReference>
<dbReference type="Proteomes" id="UP000518752">
    <property type="component" value="Unassembled WGS sequence"/>
</dbReference>
<name>A0A8H5LFR2_9AGAR</name>
<comment type="subcellular location">
    <subcellularLocation>
        <location evidence="1">Nucleus</location>
    </subcellularLocation>
</comment>
<gene>
    <name evidence="10" type="ORF">D9757_012849</name>
</gene>
<evidence type="ECO:0000256" key="9">
    <source>
        <dbReference type="SAM" id="MobiDB-lite"/>
    </source>
</evidence>
<feature type="compositionally biased region" description="Low complexity" evidence="9">
    <location>
        <begin position="115"/>
        <end position="147"/>
    </location>
</feature>
<dbReference type="Gene3D" id="3.60.130.30">
    <property type="match status" value="1"/>
</dbReference>
<keyword evidence="4" id="KW-0677">Repeat</keyword>
<accession>A0A8H5LFR2</accession>
<evidence type="ECO:0000256" key="6">
    <source>
        <dbReference type="ARBA" id="ARBA00023125"/>
    </source>
</evidence>
<dbReference type="OrthoDB" id="3249298at2759"/>
<evidence type="ECO:0000256" key="8">
    <source>
        <dbReference type="ARBA" id="ARBA00023242"/>
    </source>
</evidence>
<keyword evidence="2" id="KW-0597">Phosphoprotein</keyword>